<evidence type="ECO:0008006" key="4">
    <source>
        <dbReference type="Google" id="ProtNLM"/>
    </source>
</evidence>
<protein>
    <recommendedName>
        <fullName evidence="4">Integral membrane protein</fullName>
    </recommendedName>
</protein>
<sequence length="138" mass="15166">MPVWASIVLLVAGIGFVMIAIATAILHFFVGLRQPPAKRAALTVAVAYIIVAAFLVLFGPSDYRLFAPVVPIPGAIVAYFFWWHDFRMKWIEAEDIGDQAIADDDWRAGIVRLLMVLMIGVGIVLYKALVTGMLSSVF</sequence>
<feature type="transmembrane region" description="Helical" evidence="1">
    <location>
        <begin position="110"/>
        <end position="129"/>
    </location>
</feature>
<accession>A0ABX9A1A4</accession>
<proteinExistence type="predicted"/>
<keyword evidence="1" id="KW-1133">Transmembrane helix</keyword>
<evidence type="ECO:0000313" key="3">
    <source>
        <dbReference type="Proteomes" id="UP000824321"/>
    </source>
</evidence>
<feature type="transmembrane region" description="Helical" evidence="1">
    <location>
        <begin position="6"/>
        <end position="29"/>
    </location>
</feature>
<dbReference type="Proteomes" id="UP000824321">
    <property type="component" value="Chromosome"/>
</dbReference>
<keyword evidence="3" id="KW-1185">Reference proteome</keyword>
<organism evidence="2 3">
    <name type="scientific">Qipengyuania gelatinilytica</name>
    <dbReference type="NCBI Taxonomy" id="2867231"/>
    <lineage>
        <taxon>Bacteria</taxon>
        <taxon>Pseudomonadati</taxon>
        <taxon>Pseudomonadota</taxon>
        <taxon>Alphaproteobacteria</taxon>
        <taxon>Sphingomonadales</taxon>
        <taxon>Erythrobacteraceae</taxon>
        <taxon>Qipengyuania</taxon>
    </lineage>
</organism>
<name>A0ABX9A1A4_9SPHN</name>
<dbReference type="RefSeq" id="WP_221430784.1">
    <property type="nucleotide sequence ID" value="NZ_CP081294.1"/>
</dbReference>
<keyword evidence="1" id="KW-0472">Membrane</keyword>
<keyword evidence="1" id="KW-0812">Transmembrane</keyword>
<evidence type="ECO:0000256" key="1">
    <source>
        <dbReference type="SAM" id="Phobius"/>
    </source>
</evidence>
<feature type="transmembrane region" description="Helical" evidence="1">
    <location>
        <begin position="41"/>
        <end position="59"/>
    </location>
</feature>
<feature type="transmembrane region" description="Helical" evidence="1">
    <location>
        <begin position="65"/>
        <end position="83"/>
    </location>
</feature>
<evidence type="ECO:0000313" key="2">
    <source>
        <dbReference type="EMBL" id="QZD95042.1"/>
    </source>
</evidence>
<reference evidence="2 3" key="1">
    <citation type="submission" date="2021-08" db="EMBL/GenBank/DDBJ databases">
        <title>Comparative Genomics Analysis of the Genus Qipengyuania Reveals Extensive Genetic Diversity and Metabolic Versatility, Including the Description of Fifteen Novel Species.</title>
        <authorList>
            <person name="Liu Y."/>
        </authorList>
    </citation>
    <scope>NUCLEOTIDE SEQUENCE [LARGE SCALE GENOMIC DNA]</scope>
    <source>
        <strain evidence="2 3">1NDH1</strain>
    </source>
</reference>
<gene>
    <name evidence="2" type="ORF">K3136_13360</name>
</gene>
<dbReference type="EMBL" id="CP081294">
    <property type="protein sequence ID" value="QZD95042.1"/>
    <property type="molecule type" value="Genomic_DNA"/>
</dbReference>